<keyword evidence="3" id="KW-0813">Transport</keyword>
<keyword evidence="6 12" id="KW-1133">Transmembrane helix</keyword>
<evidence type="ECO:0000256" key="2">
    <source>
        <dbReference type="ARBA" id="ARBA00007602"/>
    </source>
</evidence>
<dbReference type="InterPro" id="IPR003752">
    <property type="entry name" value="DiS_bond_form_DsbB/BdbC"/>
</dbReference>
<keyword evidence="4 12" id="KW-0812">Transmembrane</keyword>
<feature type="transmembrane region" description="Helical" evidence="12">
    <location>
        <begin position="133"/>
        <end position="157"/>
    </location>
</feature>
<dbReference type="InterPro" id="IPR012187">
    <property type="entry name" value="Disulphide_bond_form_BdbC"/>
</dbReference>
<protein>
    <submittedName>
        <fullName evidence="13">Disulfide oxidoreductase</fullName>
    </submittedName>
</protein>
<evidence type="ECO:0000256" key="10">
    <source>
        <dbReference type="ARBA" id="ARBA00023186"/>
    </source>
</evidence>
<accession>A0ABW0VW35</accession>
<dbReference type="NCBIfam" id="NF002849">
    <property type="entry name" value="PRK03113.1"/>
    <property type="match status" value="1"/>
</dbReference>
<evidence type="ECO:0000256" key="12">
    <source>
        <dbReference type="SAM" id="Phobius"/>
    </source>
</evidence>
<dbReference type="EMBL" id="JBHSOW010000028">
    <property type="protein sequence ID" value="MFC5648919.1"/>
    <property type="molecule type" value="Genomic_DNA"/>
</dbReference>
<sequence length="162" mass="18098">MIKDVQPIDDSAEDLDFVEEPQGFIAFCSKYALYLAWVVSIVAVSGSLYLSDVMGFVPCKLCWFQRIFMYPIVILLGIASYKNDRKQIGYVLPLSIIGGLISIYHYAEQKIPAFAKILPCTQGIPCNKDYLDWFGGVVTIPFMAGIAFILITLLLLVGRKSK</sequence>
<name>A0ABW0VW35_9BACL</name>
<comment type="subcellular location">
    <subcellularLocation>
        <location evidence="1">Membrane</location>
        <topology evidence="1">Multi-pass membrane protein</topology>
    </subcellularLocation>
</comment>
<evidence type="ECO:0000313" key="13">
    <source>
        <dbReference type="EMBL" id="MFC5648919.1"/>
    </source>
</evidence>
<reference evidence="14" key="1">
    <citation type="journal article" date="2019" name="Int. J. Syst. Evol. Microbiol.">
        <title>The Global Catalogue of Microorganisms (GCM) 10K type strain sequencing project: providing services to taxonomists for standard genome sequencing and annotation.</title>
        <authorList>
            <consortium name="The Broad Institute Genomics Platform"/>
            <consortium name="The Broad Institute Genome Sequencing Center for Infectious Disease"/>
            <person name="Wu L."/>
            <person name="Ma J."/>
        </authorList>
    </citation>
    <scope>NUCLEOTIDE SEQUENCE [LARGE SCALE GENOMIC DNA]</scope>
    <source>
        <strain evidence="14">CGMCC 1.3240</strain>
    </source>
</reference>
<dbReference type="Proteomes" id="UP001596047">
    <property type="component" value="Unassembled WGS sequence"/>
</dbReference>
<keyword evidence="14" id="KW-1185">Reference proteome</keyword>
<evidence type="ECO:0000256" key="1">
    <source>
        <dbReference type="ARBA" id="ARBA00004141"/>
    </source>
</evidence>
<dbReference type="PIRSF" id="PIRSF036659">
    <property type="entry name" value="BdbC"/>
    <property type="match status" value="1"/>
</dbReference>
<dbReference type="PANTHER" id="PTHR43469:SF1">
    <property type="entry name" value="SPBETA PROPHAGE-DERIVED DISULFIDE BOND FORMATION PROTEIN B"/>
    <property type="match status" value="1"/>
</dbReference>
<feature type="transmembrane region" description="Helical" evidence="12">
    <location>
        <begin position="31"/>
        <end position="51"/>
    </location>
</feature>
<comment type="caution">
    <text evidence="13">The sequence shown here is derived from an EMBL/GenBank/DDBJ whole genome shotgun (WGS) entry which is preliminary data.</text>
</comment>
<evidence type="ECO:0000256" key="4">
    <source>
        <dbReference type="ARBA" id="ARBA00022692"/>
    </source>
</evidence>
<dbReference type="Pfam" id="PF02600">
    <property type="entry name" value="DsbB"/>
    <property type="match status" value="1"/>
</dbReference>
<dbReference type="RefSeq" id="WP_379187410.1">
    <property type="nucleotide sequence ID" value="NZ_JBHSOW010000028.1"/>
</dbReference>
<organism evidence="13 14">
    <name type="scientific">Paenibacillus solisilvae</name>
    <dbReference type="NCBI Taxonomy" id="2486751"/>
    <lineage>
        <taxon>Bacteria</taxon>
        <taxon>Bacillati</taxon>
        <taxon>Bacillota</taxon>
        <taxon>Bacilli</taxon>
        <taxon>Bacillales</taxon>
        <taxon>Paenibacillaceae</taxon>
        <taxon>Paenibacillus</taxon>
    </lineage>
</organism>
<dbReference type="InterPro" id="IPR023380">
    <property type="entry name" value="DsbB-like_sf"/>
</dbReference>
<keyword evidence="5" id="KW-0249">Electron transport</keyword>
<feature type="transmembrane region" description="Helical" evidence="12">
    <location>
        <begin position="88"/>
        <end position="107"/>
    </location>
</feature>
<dbReference type="PANTHER" id="PTHR43469">
    <property type="entry name" value="DISULFIDE FORMATION PROTEIN-RELATED"/>
    <property type="match status" value="1"/>
</dbReference>
<keyword evidence="9" id="KW-1015">Disulfide bond</keyword>
<dbReference type="SUPFAM" id="SSF158442">
    <property type="entry name" value="DsbB-like"/>
    <property type="match status" value="1"/>
</dbReference>
<evidence type="ECO:0000256" key="11">
    <source>
        <dbReference type="ARBA" id="ARBA00023284"/>
    </source>
</evidence>
<keyword evidence="11" id="KW-0676">Redox-active center</keyword>
<evidence type="ECO:0000256" key="8">
    <source>
        <dbReference type="ARBA" id="ARBA00023136"/>
    </source>
</evidence>
<proteinExistence type="inferred from homology"/>
<evidence type="ECO:0000256" key="7">
    <source>
        <dbReference type="ARBA" id="ARBA00023002"/>
    </source>
</evidence>
<evidence type="ECO:0000256" key="3">
    <source>
        <dbReference type="ARBA" id="ARBA00022448"/>
    </source>
</evidence>
<keyword evidence="10" id="KW-0143">Chaperone</keyword>
<keyword evidence="8 12" id="KW-0472">Membrane</keyword>
<evidence type="ECO:0000256" key="6">
    <source>
        <dbReference type="ARBA" id="ARBA00022989"/>
    </source>
</evidence>
<comment type="similarity">
    <text evidence="2">Belongs to the DsbB family. BdbC subfamily.</text>
</comment>
<dbReference type="HAMAP" id="MF_00287">
    <property type="entry name" value="BdbC"/>
    <property type="match status" value="1"/>
</dbReference>
<evidence type="ECO:0000256" key="5">
    <source>
        <dbReference type="ARBA" id="ARBA00022982"/>
    </source>
</evidence>
<keyword evidence="7" id="KW-0560">Oxidoreductase</keyword>
<gene>
    <name evidence="13" type="ORF">ACFPYJ_07215</name>
</gene>
<evidence type="ECO:0000313" key="14">
    <source>
        <dbReference type="Proteomes" id="UP001596047"/>
    </source>
</evidence>
<feature type="transmembrane region" description="Helical" evidence="12">
    <location>
        <begin position="63"/>
        <end position="81"/>
    </location>
</feature>
<dbReference type="Gene3D" id="1.20.1550.10">
    <property type="entry name" value="DsbB-like"/>
    <property type="match status" value="1"/>
</dbReference>
<evidence type="ECO:0000256" key="9">
    <source>
        <dbReference type="ARBA" id="ARBA00023157"/>
    </source>
</evidence>